<dbReference type="CDD" id="cd11010">
    <property type="entry name" value="S1-P1_nuclease"/>
    <property type="match status" value="1"/>
</dbReference>
<keyword evidence="4" id="KW-0378">Hydrolase</keyword>
<keyword evidence="8" id="KW-1185">Reference proteome</keyword>
<keyword evidence="6" id="KW-0325">Glycoprotein</keyword>
<dbReference type="PANTHER" id="PTHR33146">
    <property type="entry name" value="ENDONUCLEASE 4"/>
    <property type="match status" value="1"/>
</dbReference>
<keyword evidence="3" id="KW-0255">Endonuclease</keyword>
<name>A0ABW8D5M4_9GAMM</name>
<dbReference type="RefSeq" id="WP_400186822.1">
    <property type="nucleotide sequence ID" value="NZ_JBGORX010000001.1"/>
</dbReference>
<proteinExistence type="predicted"/>
<dbReference type="SUPFAM" id="SSF48537">
    <property type="entry name" value="Phospholipase C/P1 nuclease"/>
    <property type="match status" value="1"/>
</dbReference>
<comment type="caution">
    <text evidence="7">The sequence shown here is derived from an EMBL/GenBank/DDBJ whole genome shotgun (WGS) entry which is preliminary data.</text>
</comment>
<evidence type="ECO:0000256" key="1">
    <source>
        <dbReference type="ARBA" id="ARBA00022722"/>
    </source>
</evidence>
<keyword evidence="2" id="KW-0479">Metal-binding</keyword>
<evidence type="ECO:0000256" key="3">
    <source>
        <dbReference type="ARBA" id="ARBA00022759"/>
    </source>
</evidence>
<dbReference type="PANTHER" id="PTHR33146:SF10">
    <property type="entry name" value="STRAND-SPECIFIC NUCLEASE, PUTATIVE-RELATED"/>
    <property type="match status" value="1"/>
</dbReference>
<sequence>MWRIIMRALMLFGCYVCSFNVFAWWDSGHRLVALIAYNNLDSESQIKFNELTETLRRDYPKANLATWPDAIRKQSIEAYTHWHYIDTPYSSDGSVTEVSVDTDNAVWALAQINRVLSNKDVPPSERARFTSFLMHITGDLHQPLHAISRSNKELPRGDEGGNLFWVKDPNHPESLITLHALWDSNFGLFKNLSEEKLQAIAQEITRAYPRDYFSNQELNASPKVWAQESYNLAKNWVYSTTEKEEPSLEYQKKSQELIKQRIALAGYRLALLLNAS</sequence>
<reference evidence="7 8" key="1">
    <citation type="submission" date="2024-08" db="EMBL/GenBank/DDBJ databases">
        <title>Draft Genome Sequence of Legionella lytica strain DSB2004, Isolated From a Fire Sprinkler System.</title>
        <authorList>
            <person name="Everhart A.D."/>
            <person name="Kidane D.T."/>
            <person name="Farone A.L."/>
            <person name="Farone M.B."/>
        </authorList>
    </citation>
    <scope>NUCLEOTIDE SEQUENCE [LARGE SCALE GENOMIC DNA]</scope>
    <source>
        <strain evidence="7 8">DSB2004</strain>
    </source>
</reference>
<dbReference type="InterPro" id="IPR003154">
    <property type="entry name" value="S1/P1nuclease"/>
</dbReference>
<evidence type="ECO:0000313" key="8">
    <source>
        <dbReference type="Proteomes" id="UP001615550"/>
    </source>
</evidence>
<evidence type="ECO:0000256" key="2">
    <source>
        <dbReference type="ARBA" id="ARBA00022723"/>
    </source>
</evidence>
<dbReference type="Proteomes" id="UP001615550">
    <property type="component" value="Unassembled WGS sequence"/>
</dbReference>
<evidence type="ECO:0000313" key="7">
    <source>
        <dbReference type="EMBL" id="MFJ1267997.1"/>
    </source>
</evidence>
<keyword evidence="5" id="KW-1015">Disulfide bond</keyword>
<dbReference type="EMBL" id="JBGORX010000001">
    <property type="protein sequence ID" value="MFJ1267997.1"/>
    <property type="molecule type" value="Genomic_DNA"/>
</dbReference>
<accession>A0ABW8D5M4</accession>
<dbReference type="InterPro" id="IPR008947">
    <property type="entry name" value="PLipase_C/P1_nuclease_dom_sf"/>
</dbReference>
<protein>
    <submittedName>
        <fullName evidence="7">S1/P1 nuclease</fullName>
    </submittedName>
</protein>
<dbReference type="Pfam" id="PF02265">
    <property type="entry name" value="S1-P1_nuclease"/>
    <property type="match status" value="1"/>
</dbReference>
<evidence type="ECO:0000256" key="6">
    <source>
        <dbReference type="ARBA" id="ARBA00023180"/>
    </source>
</evidence>
<organism evidence="7 8">
    <name type="scientific">Legionella lytica</name>
    <dbReference type="NCBI Taxonomy" id="96232"/>
    <lineage>
        <taxon>Bacteria</taxon>
        <taxon>Pseudomonadati</taxon>
        <taxon>Pseudomonadota</taxon>
        <taxon>Gammaproteobacteria</taxon>
        <taxon>Legionellales</taxon>
        <taxon>Legionellaceae</taxon>
        <taxon>Legionella</taxon>
    </lineage>
</organism>
<keyword evidence="1" id="KW-0540">Nuclease</keyword>
<evidence type="ECO:0000256" key="4">
    <source>
        <dbReference type="ARBA" id="ARBA00022801"/>
    </source>
</evidence>
<gene>
    <name evidence="7" type="ORF">ACD661_05455</name>
</gene>
<dbReference type="Gene3D" id="1.10.575.10">
    <property type="entry name" value="P1 Nuclease"/>
    <property type="match status" value="1"/>
</dbReference>
<evidence type="ECO:0000256" key="5">
    <source>
        <dbReference type="ARBA" id="ARBA00023157"/>
    </source>
</evidence>